<keyword evidence="3 6" id="KW-0647">Proteasome</keyword>
<evidence type="ECO:0000313" key="7">
    <source>
        <dbReference type="Proteomes" id="UP001281614"/>
    </source>
</evidence>
<evidence type="ECO:0000256" key="1">
    <source>
        <dbReference type="ARBA" id="ARBA00002187"/>
    </source>
</evidence>
<keyword evidence="7" id="KW-1185">Reference proteome</keyword>
<dbReference type="EMBL" id="VYYT01000068">
    <property type="protein sequence ID" value="KAK2772441.1"/>
    <property type="molecule type" value="Genomic_DNA"/>
</dbReference>
<evidence type="ECO:0000256" key="4">
    <source>
        <dbReference type="SAM" id="MobiDB-lite"/>
    </source>
</evidence>
<evidence type="ECO:0000313" key="6">
    <source>
        <dbReference type="EMBL" id="KAK2772441.1"/>
    </source>
</evidence>
<gene>
    <name evidence="6" type="ORF">CKAH01_03979</name>
</gene>
<dbReference type="GO" id="GO:0043161">
    <property type="term" value="P:proteasome-mediated ubiquitin-dependent protein catabolic process"/>
    <property type="evidence" value="ECO:0007669"/>
    <property type="project" value="TreeGrafter"/>
</dbReference>
<name>A0AAE0DAX8_COLKA</name>
<dbReference type="SMART" id="SM00232">
    <property type="entry name" value="JAB_MPN"/>
    <property type="match status" value="1"/>
</dbReference>
<evidence type="ECO:0000256" key="2">
    <source>
        <dbReference type="ARBA" id="ARBA00008568"/>
    </source>
</evidence>
<dbReference type="FunFam" id="3.40.140.10:FF:000004">
    <property type="entry name" value="26S proteasome regulatory subunit rpn-8"/>
    <property type="match status" value="1"/>
</dbReference>
<dbReference type="Pfam" id="PF01398">
    <property type="entry name" value="JAB"/>
    <property type="match status" value="1"/>
</dbReference>
<dbReference type="Proteomes" id="UP001281614">
    <property type="component" value="Unassembled WGS sequence"/>
</dbReference>
<dbReference type="InterPro" id="IPR033858">
    <property type="entry name" value="MPN_RPN7_8"/>
</dbReference>
<comment type="caution">
    <text evidence="6">The sequence shown here is derived from an EMBL/GenBank/DDBJ whole genome shotgun (WGS) entry which is preliminary data.</text>
</comment>
<protein>
    <submittedName>
        <fullName evidence="6">26s proteasome regulatory subunit rpn-8</fullName>
    </submittedName>
</protein>
<feature type="non-terminal residue" evidence="6">
    <location>
        <position position="1"/>
    </location>
</feature>
<dbReference type="InterPro" id="IPR024969">
    <property type="entry name" value="EIF3F/CSN6-like_C"/>
</dbReference>
<dbReference type="InterPro" id="IPR037518">
    <property type="entry name" value="MPN"/>
</dbReference>
<comment type="function">
    <text evidence="1">Acts as a regulatory subunit of the 26S proteasome which is involved in the ATP-dependent degradation of ubiquitinated proteins.</text>
</comment>
<dbReference type="AlphaFoldDB" id="A0AAE0DAX8"/>
<dbReference type="CDD" id="cd08062">
    <property type="entry name" value="MPN_RPN7_8"/>
    <property type="match status" value="1"/>
</dbReference>
<reference evidence="6" key="1">
    <citation type="submission" date="2023-02" db="EMBL/GenBank/DDBJ databases">
        <title>Colletotrichum kahawae CIFC_Que2 genome sequencing and assembly.</title>
        <authorList>
            <person name="Baroncelli R."/>
        </authorList>
    </citation>
    <scope>NUCLEOTIDE SEQUENCE</scope>
    <source>
        <strain evidence="6">CIFC_Que2</strain>
    </source>
</reference>
<feature type="region of interest" description="Disordered" evidence="4">
    <location>
        <begin position="342"/>
        <end position="389"/>
    </location>
</feature>
<dbReference type="Gene3D" id="3.40.140.10">
    <property type="entry name" value="Cytidine Deaminase, domain 2"/>
    <property type="match status" value="1"/>
</dbReference>
<accession>A0AAE0DAX8</accession>
<comment type="similarity">
    <text evidence="2">Belongs to the peptidase M67A family.</text>
</comment>
<dbReference type="PANTHER" id="PTHR10540">
    <property type="entry name" value="EUKARYOTIC TRANSLATION INITIATION FACTOR 3 SUBUNIT F-RELATED"/>
    <property type="match status" value="1"/>
</dbReference>
<organism evidence="6 7">
    <name type="scientific">Colletotrichum kahawae</name>
    <name type="common">Coffee berry disease fungus</name>
    <dbReference type="NCBI Taxonomy" id="34407"/>
    <lineage>
        <taxon>Eukaryota</taxon>
        <taxon>Fungi</taxon>
        <taxon>Dikarya</taxon>
        <taxon>Ascomycota</taxon>
        <taxon>Pezizomycotina</taxon>
        <taxon>Sordariomycetes</taxon>
        <taxon>Hypocreomycetidae</taxon>
        <taxon>Glomerellales</taxon>
        <taxon>Glomerellaceae</taxon>
        <taxon>Colletotrichum</taxon>
        <taxon>Colletotrichum gloeosporioides species complex</taxon>
    </lineage>
</organism>
<sequence>TTAPPLPHGTHYTNIQNRCRLVNPSSSTKPTQSTQRSYENTSIMPATTAETLSLVTRNVSVAPLVLLSVVDHYNRAVVKGSKRRVVGVLLGSNDGKNVRVSNSFAVPFEEDDKDPSVWFLDHNYVEGMNDMFKKVNAREKLIGWYHSGPKLRASDLEINELFKRYTPNPLLVIIDVQPKEAGVPTDAYFAVEEIKDDGTTTSRTFVHTPSIIEAEEAEEIGVEHLLRDIRDVAVGTLSTRITNQLQSLQGLHLRLRDIGAYLQKVLDGQLPVNHAILGNLQDVFNLLPNLSTPPKGDGKSSGGELSHAMSIKTNDQLMAIYLSSLIRAITAFHDLIENKIQNRQQQEEKEAKKDEANGKEEKKDDKANGVNGESKESSDKDKEAKEKKK</sequence>
<evidence type="ECO:0000256" key="3">
    <source>
        <dbReference type="ARBA" id="ARBA00022942"/>
    </source>
</evidence>
<dbReference type="PROSITE" id="PS50249">
    <property type="entry name" value="MPN"/>
    <property type="match status" value="1"/>
</dbReference>
<feature type="compositionally biased region" description="Basic and acidic residues" evidence="4">
    <location>
        <begin position="345"/>
        <end position="389"/>
    </location>
</feature>
<dbReference type="InterPro" id="IPR000555">
    <property type="entry name" value="JAMM/MPN+_dom"/>
</dbReference>
<dbReference type="Pfam" id="PF13012">
    <property type="entry name" value="MitMem_reg"/>
    <property type="match status" value="1"/>
</dbReference>
<dbReference type="GO" id="GO:0008237">
    <property type="term" value="F:metallopeptidase activity"/>
    <property type="evidence" value="ECO:0007669"/>
    <property type="project" value="InterPro"/>
</dbReference>
<evidence type="ECO:0000259" key="5">
    <source>
        <dbReference type="PROSITE" id="PS50249"/>
    </source>
</evidence>
<dbReference type="PANTHER" id="PTHR10540:SF7">
    <property type="entry name" value="26S PROTEASOME NON-ATPASE REGULATORY SUBUNIT 7"/>
    <property type="match status" value="1"/>
</dbReference>
<feature type="domain" description="MPN" evidence="5">
    <location>
        <begin position="59"/>
        <end position="194"/>
    </location>
</feature>
<dbReference type="GO" id="GO:0008541">
    <property type="term" value="C:proteasome regulatory particle, lid subcomplex"/>
    <property type="evidence" value="ECO:0007669"/>
    <property type="project" value="UniProtKB-ARBA"/>
</dbReference>
<proteinExistence type="inferred from homology"/>